<dbReference type="Gene3D" id="1.10.443.10">
    <property type="entry name" value="Intergrase catalytic core"/>
    <property type="match status" value="1"/>
</dbReference>
<name>A0ABN9LX54_9NEOB</name>
<comment type="caution">
    <text evidence="4">The sequence shown here is derived from an EMBL/GenBank/DDBJ whole genome shotgun (WGS) entry which is preliminary data.</text>
</comment>
<proteinExistence type="predicted"/>
<feature type="domain" description="UGGT thioredoxin-like" evidence="3">
    <location>
        <begin position="351"/>
        <end position="467"/>
    </location>
</feature>
<dbReference type="SUPFAM" id="SSF56349">
    <property type="entry name" value="DNA breaking-rejoining enzymes"/>
    <property type="match status" value="1"/>
</dbReference>
<dbReference type="InterPro" id="IPR013762">
    <property type="entry name" value="Integrase-like_cat_sf"/>
</dbReference>
<dbReference type="InterPro" id="IPR040692">
    <property type="entry name" value="UGGT_TRXL_3"/>
</dbReference>
<keyword evidence="5" id="KW-1185">Reference proteome</keyword>
<dbReference type="InterPro" id="IPR011010">
    <property type="entry name" value="DNA_brk_join_enz"/>
</dbReference>
<dbReference type="Proteomes" id="UP001176940">
    <property type="component" value="Unassembled WGS sequence"/>
</dbReference>
<protein>
    <recommendedName>
        <fullName evidence="3">UGGT thioredoxin-like domain-containing protein</fullName>
    </recommendedName>
</protein>
<feature type="region of interest" description="Disordered" evidence="2">
    <location>
        <begin position="290"/>
        <end position="311"/>
    </location>
</feature>
<accession>A0ABN9LX54</accession>
<dbReference type="PANTHER" id="PTHR33066:SF2">
    <property type="entry name" value="FILAGGRIN-2-LIKE"/>
    <property type="match status" value="1"/>
</dbReference>
<keyword evidence="1" id="KW-0233">DNA recombination</keyword>
<organism evidence="4 5">
    <name type="scientific">Ranitomeya imitator</name>
    <name type="common">mimic poison frog</name>
    <dbReference type="NCBI Taxonomy" id="111125"/>
    <lineage>
        <taxon>Eukaryota</taxon>
        <taxon>Metazoa</taxon>
        <taxon>Chordata</taxon>
        <taxon>Craniata</taxon>
        <taxon>Vertebrata</taxon>
        <taxon>Euteleostomi</taxon>
        <taxon>Amphibia</taxon>
        <taxon>Batrachia</taxon>
        <taxon>Anura</taxon>
        <taxon>Neobatrachia</taxon>
        <taxon>Hyloidea</taxon>
        <taxon>Dendrobatidae</taxon>
        <taxon>Dendrobatinae</taxon>
        <taxon>Ranitomeya</taxon>
    </lineage>
</organism>
<sequence length="478" mass="53638">MSSFCLPNPPDPLRPDVPKILDFLQRGLEIGLKPSTLKVQVSALSSIFDQDLAGHRWIKRFMTSANRINPGKQVIVPPWDLNIVLQGLTGPPFEPLSTCSPQNLAYKTVFLVAITSARRVGEFQALSIREPYLLVREDSIILRLDPSFLPKVVSEFHRSQEIVLPTFCNNPANSEERKCNTVDVRRILLHYLDQSRALRVDHNLFVHSSGQNKGKKVAKSTIATWIKKAITEAYFAQNKLPPVGIKAHSTRSTSVSWAERAGQRDNLHMPSWKVPRNRINAVTVTADKGRSCGTEDQLSGRRSRTPGPDILKNEGKALHGLSVLGIKNEDLIKYLQLQVHPGEENYALDIHNSAINWANDIETDYKYSKWPSSLQELLRPVFPGAIRPIRRNFFNLVLFLDPAQDYAADYVKLAELFYQHNVPLRVGFVFVVSSGEAVEDAGAALWCAFNYMADESDASHAFTSLISGKKYITPETKL</sequence>
<reference evidence="4" key="1">
    <citation type="submission" date="2023-07" db="EMBL/GenBank/DDBJ databases">
        <authorList>
            <person name="Stuckert A."/>
        </authorList>
    </citation>
    <scope>NUCLEOTIDE SEQUENCE</scope>
</reference>
<evidence type="ECO:0000256" key="1">
    <source>
        <dbReference type="ARBA" id="ARBA00023172"/>
    </source>
</evidence>
<dbReference type="EMBL" id="CAUEEQ010036348">
    <property type="protein sequence ID" value="CAJ0953173.1"/>
    <property type="molecule type" value="Genomic_DNA"/>
</dbReference>
<dbReference type="PANTHER" id="PTHR33066">
    <property type="entry name" value="INTEGRASE_SAM-LIKE_N DOMAIN-CONTAINING PROTEIN"/>
    <property type="match status" value="1"/>
</dbReference>
<gene>
    <name evidence="4" type="ORF">RIMI_LOCUS14213316</name>
</gene>
<dbReference type="Pfam" id="PF18402">
    <property type="entry name" value="Thioredoxin_14"/>
    <property type="match status" value="1"/>
</dbReference>
<evidence type="ECO:0000313" key="4">
    <source>
        <dbReference type="EMBL" id="CAJ0953173.1"/>
    </source>
</evidence>
<evidence type="ECO:0000313" key="5">
    <source>
        <dbReference type="Proteomes" id="UP001176940"/>
    </source>
</evidence>
<evidence type="ECO:0000259" key="3">
    <source>
        <dbReference type="Pfam" id="PF18402"/>
    </source>
</evidence>
<evidence type="ECO:0000256" key="2">
    <source>
        <dbReference type="SAM" id="MobiDB-lite"/>
    </source>
</evidence>